<dbReference type="Pfam" id="PF00595">
    <property type="entry name" value="PDZ"/>
    <property type="match status" value="1"/>
</dbReference>
<dbReference type="SUPFAM" id="SSF50156">
    <property type="entry name" value="PDZ domain-like"/>
    <property type="match status" value="1"/>
</dbReference>
<dbReference type="OrthoDB" id="2272012at2759"/>
<feature type="domain" description="PDZ" evidence="2">
    <location>
        <begin position="52"/>
        <end position="116"/>
    </location>
</feature>
<evidence type="ECO:0000313" key="4">
    <source>
        <dbReference type="Proteomes" id="UP001152803"/>
    </source>
</evidence>
<comment type="caution">
    <text evidence="3">The sequence shown here is derived from an EMBL/GenBank/DDBJ whole genome shotgun (WGS) entry which is preliminary data.</text>
</comment>
<protein>
    <recommendedName>
        <fullName evidence="2">PDZ domain-containing protein</fullName>
    </recommendedName>
</protein>
<dbReference type="PANTHER" id="PTHR45872:SF1">
    <property type="entry name" value="RHO GUANINE NUCLEOTIDE EXCHANGE FACTOR 11"/>
    <property type="match status" value="1"/>
</dbReference>
<accession>A0A9Q1DFC4</accession>
<dbReference type="GO" id="GO:0005085">
    <property type="term" value="F:guanyl-nucleotide exchange factor activity"/>
    <property type="evidence" value="ECO:0007669"/>
    <property type="project" value="TreeGrafter"/>
</dbReference>
<dbReference type="FunFam" id="2.30.42.10:FF:000033">
    <property type="entry name" value="Rho guanine nucleotide exchange factor (GEF) 11"/>
    <property type="match status" value="1"/>
</dbReference>
<reference evidence="3" key="1">
    <citation type="journal article" date="2023" name="Science">
        <title>Genome structures resolve the early diversification of teleost fishes.</title>
        <authorList>
            <person name="Parey E."/>
            <person name="Louis A."/>
            <person name="Montfort J."/>
            <person name="Bouchez O."/>
            <person name="Roques C."/>
            <person name="Iampietro C."/>
            <person name="Lluch J."/>
            <person name="Castinel A."/>
            <person name="Donnadieu C."/>
            <person name="Desvignes T."/>
            <person name="Floi Bucao C."/>
            <person name="Jouanno E."/>
            <person name="Wen M."/>
            <person name="Mejri S."/>
            <person name="Dirks R."/>
            <person name="Jansen H."/>
            <person name="Henkel C."/>
            <person name="Chen W.J."/>
            <person name="Zahm M."/>
            <person name="Cabau C."/>
            <person name="Klopp C."/>
            <person name="Thompson A.W."/>
            <person name="Robinson-Rechavi M."/>
            <person name="Braasch I."/>
            <person name="Lecointre G."/>
            <person name="Bobe J."/>
            <person name="Postlethwait J.H."/>
            <person name="Berthelot C."/>
            <person name="Roest Crollius H."/>
            <person name="Guiguen Y."/>
        </authorList>
    </citation>
    <scope>NUCLEOTIDE SEQUENCE</scope>
    <source>
        <strain evidence="3">Concon-B</strain>
    </source>
</reference>
<gene>
    <name evidence="3" type="ORF">COCON_G00113190</name>
</gene>
<dbReference type="EMBL" id="JAFJMO010000008">
    <property type="protein sequence ID" value="KAJ8268712.1"/>
    <property type="molecule type" value="Genomic_DNA"/>
</dbReference>
<name>A0A9Q1DFC4_CONCO</name>
<feature type="compositionally biased region" description="Basic and acidic residues" evidence="1">
    <location>
        <begin position="24"/>
        <end position="38"/>
    </location>
</feature>
<dbReference type="PANTHER" id="PTHR45872">
    <property type="entry name" value="RHO GUANINE NUCLEOTIDE EXCHANGE FACTOR 2, ISOFORM D"/>
    <property type="match status" value="1"/>
</dbReference>
<evidence type="ECO:0000313" key="3">
    <source>
        <dbReference type="EMBL" id="KAJ8268712.1"/>
    </source>
</evidence>
<dbReference type="GO" id="GO:0007186">
    <property type="term" value="P:G protein-coupled receptor signaling pathway"/>
    <property type="evidence" value="ECO:0007669"/>
    <property type="project" value="TreeGrafter"/>
</dbReference>
<proteinExistence type="predicted"/>
<dbReference type="GO" id="GO:0001664">
    <property type="term" value="F:G protein-coupled receptor binding"/>
    <property type="evidence" value="ECO:0007669"/>
    <property type="project" value="TreeGrafter"/>
</dbReference>
<sequence>MSRRTLACTPNRLSSLAVGDSDCMGDRKTSSDQQREPMADSGTESTGLVQRCVIVQKDQLGFGFTVCGERVKLVQNVRAGGAADKAGVHEGDRIIKVNGSLVSCMTHQEVVKLIKSGTYAALTLQGPAPSPLNPLPGTHRPIRAHTPSHPSAPAVRPCLLSLHHRAPPPTGF</sequence>
<dbReference type="CDD" id="cd23069">
    <property type="entry name" value="PDZ_ARHGEF11-12-like"/>
    <property type="match status" value="1"/>
</dbReference>
<dbReference type="Proteomes" id="UP001152803">
    <property type="component" value="Unassembled WGS sequence"/>
</dbReference>
<dbReference type="Gene3D" id="2.30.42.10">
    <property type="match status" value="1"/>
</dbReference>
<dbReference type="AlphaFoldDB" id="A0A9Q1DFC4"/>
<dbReference type="InterPro" id="IPR001478">
    <property type="entry name" value="PDZ"/>
</dbReference>
<keyword evidence="4" id="KW-1185">Reference proteome</keyword>
<feature type="region of interest" description="Disordered" evidence="1">
    <location>
        <begin position="19"/>
        <end position="44"/>
    </location>
</feature>
<evidence type="ECO:0000259" key="2">
    <source>
        <dbReference type="PROSITE" id="PS50106"/>
    </source>
</evidence>
<organism evidence="3 4">
    <name type="scientific">Conger conger</name>
    <name type="common">Conger eel</name>
    <name type="synonym">Muraena conger</name>
    <dbReference type="NCBI Taxonomy" id="82655"/>
    <lineage>
        <taxon>Eukaryota</taxon>
        <taxon>Metazoa</taxon>
        <taxon>Chordata</taxon>
        <taxon>Craniata</taxon>
        <taxon>Vertebrata</taxon>
        <taxon>Euteleostomi</taxon>
        <taxon>Actinopterygii</taxon>
        <taxon>Neopterygii</taxon>
        <taxon>Teleostei</taxon>
        <taxon>Anguilliformes</taxon>
        <taxon>Congridae</taxon>
        <taxon>Conger</taxon>
    </lineage>
</organism>
<dbReference type="SMART" id="SM00228">
    <property type="entry name" value="PDZ"/>
    <property type="match status" value="1"/>
</dbReference>
<dbReference type="InterPro" id="IPR036034">
    <property type="entry name" value="PDZ_sf"/>
</dbReference>
<evidence type="ECO:0000256" key="1">
    <source>
        <dbReference type="SAM" id="MobiDB-lite"/>
    </source>
</evidence>
<dbReference type="GO" id="GO:0005737">
    <property type="term" value="C:cytoplasm"/>
    <property type="evidence" value="ECO:0007669"/>
    <property type="project" value="TreeGrafter"/>
</dbReference>
<dbReference type="PROSITE" id="PS50106">
    <property type="entry name" value="PDZ"/>
    <property type="match status" value="1"/>
</dbReference>